<dbReference type="AlphaFoldDB" id="A0A4Y2UEV3"/>
<dbReference type="InterPro" id="IPR020846">
    <property type="entry name" value="MFS_dom"/>
</dbReference>
<dbReference type="Gene3D" id="1.20.1250.20">
    <property type="entry name" value="MFS general substrate transporter like domains"/>
    <property type="match status" value="1"/>
</dbReference>
<evidence type="ECO:0000256" key="2">
    <source>
        <dbReference type="ARBA" id="ARBA00022448"/>
    </source>
</evidence>
<gene>
    <name evidence="8" type="ORF">AVEN_61335_1</name>
</gene>
<dbReference type="OrthoDB" id="6491284at2759"/>
<name>A0A4Y2UEV3_ARAVE</name>
<protein>
    <recommendedName>
        <fullName evidence="7">Major facilitator superfamily (MFS) profile domain-containing protein</fullName>
    </recommendedName>
</protein>
<dbReference type="PANTHER" id="PTHR43385:SF1">
    <property type="entry name" value="RIBOFLAVIN TRANSPORTER RIBJ"/>
    <property type="match status" value="1"/>
</dbReference>
<dbReference type="SUPFAM" id="SSF103473">
    <property type="entry name" value="MFS general substrate transporter"/>
    <property type="match status" value="1"/>
</dbReference>
<dbReference type="InterPro" id="IPR011701">
    <property type="entry name" value="MFS"/>
</dbReference>
<feature type="transmembrane region" description="Helical" evidence="6">
    <location>
        <begin position="116"/>
        <end position="140"/>
    </location>
</feature>
<evidence type="ECO:0000256" key="6">
    <source>
        <dbReference type="SAM" id="Phobius"/>
    </source>
</evidence>
<reference evidence="8 9" key="1">
    <citation type="journal article" date="2019" name="Sci. Rep.">
        <title>Orb-weaving spider Araneus ventricosus genome elucidates the spidroin gene catalogue.</title>
        <authorList>
            <person name="Kono N."/>
            <person name="Nakamura H."/>
            <person name="Ohtoshi R."/>
            <person name="Moran D.A.P."/>
            <person name="Shinohara A."/>
            <person name="Yoshida Y."/>
            <person name="Fujiwara M."/>
            <person name="Mori M."/>
            <person name="Tomita M."/>
            <person name="Arakawa K."/>
        </authorList>
    </citation>
    <scope>NUCLEOTIDE SEQUENCE [LARGE SCALE GENOMIC DNA]</scope>
</reference>
<organism evidence="8 9">
    <name type="scientific">Araneus ventricosus</name>
    <name type="common">Orbweaver spider</name>
    <name type="synonym">Epeira ventricosa</name>
    <dbReference type="NCBI Taxonomy" id="182803"/>
    <lineage>
        <taxon>Eukaryota</taxon>
        <taxon>Metazoa</taxon>
        <taxon>Ecdysozoa</taxon>
        <taxon>Arthropoda</taxon>
        <taxon>Chelicerata</taxon>
        <taxon>Arachnida</taxon>
        <taxon>Araneae</taxon>
        <taxon>Araneomorphae</taxon>
        <taxon>Entelegynae</taxon>
        <taxon>Araneoidea</taxon>
        <taxon>Araneidae</taxon>
        <taxon>Araneus</taxon>
    </lineage>
</organism>
<evidence type="ECO:0000256" key="3">
    <source>
        <dbReference type="ARBA" id="ARBA00022692"/>
    </source>
</evidence>
<accession>A0A4Y2UEV3</accession>
<keyword evidence="3 6" id="KW-0812">Transmembrane</keyword>
<comment type="caution">
    <text evidence="8">The sequence shown here is derived from an EMBL/GenBank/DDBJ whole genome shotgun (WGS) entry which is preliminary data.</text>
</comment>
<evidence type="ECO:0000259" key="7">
    <source>
        <dbReference type="PROSITE" id="PS50850"/>
    </source>
</evidence>
<keyword evidence="4 6" id="KW-1133">Transmembrane helix</keyword>
<dbReference type="GO" id="GO:0022857">
    <property type="term" value="F:transmembrane transporter activity"/>
    <property type="evidence" value="ECO:0007669"/>
    <property type="project" value="InterPro"/>
</dbReference>
<keyword evidence="9" id="KW-1185">Reference proteome</keyword>
<sequence>MALPIAEIIGRLGLGWITDNEYLTRISFSILSFIVMGCSCSLVAWAQEFIVVMASIFMFGVISSGLITVFPIIIFEFFDSSNHKMGQASRYILFGPLSFLNGPLIGYFRGTLGSYAWLYHTIGLVSLACAALSALIPVLARMRDEKKNKRS</sequence>
<dbReference type="EMBL" id="BGPR01036004">
    <property type="protein sequence ID" value="GBO11073.1"/>
    <property type="molecule type" value="Genomic_DNA"/>
</dbReference>
<dbReference type="PROSITE" id="PS50850">
    <property type="entry name" value="MFS"/>
    <property type="match status" value="1"/>
</dbReference>
<dbReference type="Pfam" id="PF07690">
    <property type="entry name" value="MFS_1"/>
    <property type="match status" value="1"/>
</dbReference>
<evidence type="ECO:0000313" key="8">
    <source>
        <dbReference type="EMBL" id="GBO11073.1"/>
    </source>
</evidence>
<proteinExistence type="predicted"/>
<keyword evidence="5 6" id="KW-0472">Membrane</keyword>
<evidence type="ECO:0000256" key="4">
    <source>
        <dbReference type="ARBA" id="ARBA00022989"/>
    </source>
</evidence>
<dbReference type="InterPro" id="IPR036259">
    <property type="entry name" value="MFS_trans_sf"/>
</dbReference>
<feature type="transmembrane region" description="Helical" evidence="6">
    <location>
        <begin position="26"/>
        <end position="46"/>
    </location>
</feature>
<keyword evidence="2" id="KW-0813">Transport</keyword>
<feature type="transmembrane region" description="Helical" evidence="6">
    <location>
        <begin position="52"/>
        <end position="78"/>
    </location>
</feature>
<dbReference type="PANTHER" id="PTHR43385">
    <property type="entry name" value="RIBOFLAVIN TRANSPORTER RIBJ"/>
    <property type="match status" value="1"/>
</dbReference>
<dbReference type="GO" id="GO:0016020">
    <property type="term" value="C:membrane"/>
    <property type="evidence" value="ECO:0007669"/>
    <property type="project" value="UniProtKB-SubCell"/>
</dbReference>
<evidence type="ECO:0000256" key="1">
    <source>
        <dbReference type="ARBA" id="ARBA00004141"/>
    </source>
</evidence>
<dbReference type="InterPro" id="IPR052983">
    <property type="entry name" value="MFS_Riboflavin_Transporter"/>
</dbReference>
<evidence type="ECO:0000256" key="5">
    <source>
        <dbReference type="ARBA" id="ARBA00023136"/>
    </source>
</evidence>
<feature type="domain" description="Major facilitator superfamily (MFS) profile" evidence="7">
    <location>
        <begin position="1"/>
        <end position="151"/>
    </location>
</feature>
<evidence type="ECO:0000313" key="9">
    <source>
        <dbReference type="Proteomes" id="UP000499080"/>
    </source>
</evidence>
<feature type="transmembrane region" description="Helical" evidence="6">
    <location>
        <begin position="90"/>
        <end position="110"/>
    </location>
</feature>
<dbReference type="Proteomes" id="UP000499080">
    <property type="component" value="Unassembled WGS sequence"/>
</dbReference>
<comment type="subcellular location">
    <subcellularLocation>
        <location evidence="1">Membrane</location>
        <topology evidence="1">Multi-pass membrane protein</topology>
    </subcellularLocation>
</comment>